<gene>
    <name evidence="8" type="ORF">CDAUBV1_LOCUS563</name>
</gene>
<dbReference type="InterPro" id="IPR004536">
    <property type="entry name" value="SPS/SelD"/>
</dbReference>
<name>A0AAV2T1S8_CALDB</name>
<evidence type="ECO:0000256" key="3">
    <source>
        <dbReference type="ARBA" id="ARBA00022777"/>
    </source>
</evidence>
<feature type="coiled-coil region" evidence="6">
    <location>
        <begin position="134"/>
        <end position="161"/>
    </location>
</feature>
<dbReference type="Gene3D" id="3.90.650.10">
    <property type="entry name" value="PurM-like C-terminal domain"/>
    <property type="match status" value="1"/>
</dbReference>
<dbReference type="NCBIfam" id="TIGR00476">
    <property type="entry name" value="selD"/>
    <property type="match status" value="1"/>
</dbReference>
<dbReference type="FunFam" id="3.90.650.10:FF:000010">
    <property type="entry name" value="Selenide, water dikinase"/>
    <property type="match status" value="1"/>
</dbReference>
<keyword evidence="2" id="KW-0547">Nucleotide-binding</keyword>
<dbReference type="AlphaFoldDB" id="A0AAV2T1S8"/>
<dbReference type="SUPFAM" id="SSF56042">
    <property type="entry name" value="PurM C-terminal domain-like"/>
    <property type="match status" value="1"/>
</dbReference>
<evidence type="ECO:0000256" key="1">
    <source>
        <dbReference type="ARBA" id="ARBA00022679"/>
    </source>
</evidence>
<sequence length="295" mass="32006">MGWITCCNVLSDMYAMGVVNCDNMLLVLGVCQSMSAKEQDVTSRLLMEGFRDCALEAGTFIRGGQTIISPWSMIGGVATSVCLDSEYIMPNQAELGDVLVLTKPLGTQVAVNCYQWMIDKHKFWTDTLQNVTNVEHLESLLKAATLSMAQLNRTAAQLMHKYHAHGCTDVTGFGLLGHANNLARVQLESNIGFKIHTLPCLEGVVHLSTSLNDRFNLMKGLSPETSGGLLVLLPAGSAPAFCQELTEITGCPSYVIGEVIESKSKSATLVTKPHVIEVNHSDFANSLLTDQQQTL</sequence>
<evidence type="ECO:0000313" key="9">
    <source>
        <dbReference type="Proteomes" id="UP001497525"/>
    </source>
</evidence>
<dbReference type="Proteomes" id="UP001497525">
    <property type="component" value="Unassembled WGS sequence"/>
</dbReference>
<dbReference type="SUPFAM" id="SSF55326">
    <property type="entry name" value="PurM N-terminal domain-like"/>
    <property type="match status" value="1"/>
</dbReference>
<keyword evidence="6" id="KW-0175">Coiled coil</keyword>
<evidence type="ECO:0000313" key="8">
    <source>
        <dbReference type="EMBL" id="CAL5129517.1"/>
    </source>
</evidence>
<dbReference type="GO" id="GO:0016260">
    <property type="term" value="P:selenocysteine biosynthetic process"/>
    <property type="evidence" value="ECO:0007669"/>
    <property type="project" value="TreeGrafter"/>
</dbReference>
<dbReference type="PIRSF" id="PIRSF036407">
    <property type="entry name" value="Selenphspht_syn"/>
    <property type="match status" value="1"/>
</dbReference>
<keyword evidence="5" id="KW-0711">Selenium</keyword>
<evidence type="ECO:0000256" key="4">
    <source>
        <dbReference type="ARBA" id="ARBA00022840"/>
    </source>
</evidence>
<organism evidence="8 9">
    <name type="scientific">Calicophoron daubneyi</name>
    <name type="common">Rumen fluke</name>
    <name type="synonym">Paramphistomum daubneyi</name>
    <dbReference type="NCBI Taxonomy" id="300641"/>
    <lineage>
        <taxon>Eukaryota</taxon>
        <taxon>Metazoa</taxon>
        <taxon>Spiralia</taxon>
        <taxon>Lophotrochozoa</taxon>
        <taxon>Platyhelminthes</taxon>
        <taxon>Trematoda</taxon>
        <taxon>Digenea</taxon>
        <taxon>Plagiorchiida</taxon>
        <taxon>Pronocephalata</taxon>
        <taxon>Paramphistomoidea</taxon>
        <taxon>Paramphistomidae</taxon>
        <taxon>Calicophoron</taxon>
    </lineage>
</organism>
<feature type="domain" description="PurM-like C-terminal" evidence="7">
    <location>
        <begin position="96"/>
        <end position="268"/>
    </location>
</feature>
<accession>A0AAV2T1S8</accession>
<dbReference type="GO" id="GO:0005737">
    <property type="term" value="C:cytoplasm"/>
    <property type="evidence" value="ECO:0007669"/>
    <property type="project" value="TreeGrafter"/>
</dbReference>
<keyword evidence="3" id="KW-0418">Kinase</keyword>
<keyword evidence="1" id="KW-0808">Transferase</keyword>
<comment type="caution">
    <text evidence="8">The sequence shown here is derived from an EMBL/GenBank/DDBJ whole genome shotgun (WGS) entry which is preliminary data.</text>
</comment>
<dbReference type="Gene3D" id="3.30.1330.10">
    <property type="entry name" value="PurM-like, N-terminal domain"/>
    <property type="match status" value="1"/>
</dbReference>
<evidence type="ECO:0000256" key="6">
    <source>
        <dbReference type="SAM" id="Coils"/>
    </source>
</evidence>
<dbReference type="InterPro" id="IPR036921">
    <property type="entry name" value="PurM-like_N_sf"/>
</dbReference>
<evidence type="ECO:0000256" key="5">
    <source>
        <dbReference type="ARBA" id="ARBA00023266"/>
    </source>
</evidence>
<dbReference type="InterPro" id="IPR036676">
    <property type="entry name" value="PurM-like_C_sf"/>
</dbReference>
<protein>
    <recommendedName>
        <fullName evidence="7">PurM-like C-terminal domain-containing protein</fullName>
    </recommendedName>
</protein>
<dbReference type="PANTHER" id="PTHR10256:SF0">
    <property type="entry name" value="INACTIVE SELENIDE, WATER DIKINASE-LIKE PROTEIN-RELATED"/>
    <property type="match status" value="1"/>
</dbReference>
<keyword evidence="4" id="KW-0067">ATP-binding</keyword>
<evidence type="ECO:0000256" key="2">
    <source>
        <dbReference type="ARBA" id="ARBA00022741"/>
    </source>
</evidence>
<evidence type="ECO:0000259" key="7">
    <source>
        <dbReference type="Pfam" id="PF02769"/>
    </source>
</evidence>
<dbReference type="GO" id="GO:0005524">
    <property type="term" value="F:ATP binding"/>
    <property type="evidence" value="ECO:0007669"/>
    <property type="project" value="UniProtKB-KW"/>
</dbReference>
<dbReference type="PANTHER" id="PTHR10256">
    <property type="entry name" value="SELENIDE, WATER DIKINASE"/>
    <property type="match status" value="1"/>
</dbReference>
<proteinExistence type="predicted"/>
<reference evidence="8" key="1">
    <citation type="submission" date="2024-06" db="EMBL/GenBank/DDBJ databases">
        <authorList>
            <person name="Liu X."/>
            <person name="Lenzi L."/>
            <person name="Haldenby T S."/>
            <person name="Uol C."/>
        </authorList>
    </citation>
    <scope>NUCLEOTIDE SEQUENCE</scope>
</reference>
<dbReference type="EMBL" id="CAXLJL010000002">
    <property type="protein sequence ID" value="CAL5129517.1"/>
    <property type="molecule type" value="Genomic_DNA"/>
</dbReference>
<dbReference type="Pfam" id="PF02769">
    <property type="entry name" value="AIRS_C"/>
    <property type="match status" value="1"/>
</dbReference>
<dbReference type="InterPro" id="IPR010918">
    <property type="entry name" value="PurM-like_C_dom"/>
</dbReference>
<dbReference type="GO" id="GO:0004756">
    <property type="term" value="F:selenide, water dikinase activity"/>
    <property type="evidence" value="ECO:0007669"/>
    <property type="project" value="TreeGrafter"/>
</dbReference>